<keyword evidence="2" id="KW-1003">Cell membrane</keyword>
<sequence>MINAIFFSLLVQVCFGAPVDETVVATAGGNAWQYGTGGGIIGLAVLILDVIFFLEILKSNRPPSHKLLWSLLIFLFPIFGMIIYWLFSNRAAHNSGSGGYEALP</sequence>
<feature type="signal peptide" evidence="7">
    <location>
        <begin position="1"/>
        <end position="16"/>
    </location>
</feature>
<feature type="transmembrane region" description="Helical" evidence="6">
    <location>
        <begin position="32"/>
        <end position="55"/>
    </location>
</feature>
<dbReference type="InterPro" id="IPR027379">
    <property type="entry name" value="CLS_N"/>
</dbReference>
<keyword evidence="5 6" id="KW-0472">Membrane</keyword>
<dbReference type="Pfam" id="PF13396">
    <property type="entry name" value="PLDc_N"/>
    <property type="match status" value="1"/>
</dbReference>
<keyword evidence="3 6" id="KW-0812">Transmembrane</keyword>
<evidence type="ECO:0000256" key="2">
    <source>
        <dbReference type="ARBA" id="ARBA00022475"/>
    </source>
</evidence>
<dbReference type="GO" id="GO:0005886">
    <property type="term" value="C:plasma membrane"/>
    <property type="evidence" value="ECO:0007669"/>
    <property type="project" value="UniProtKB-SubCell"/>
</dbReference>
<evidence type="ECO:0000256" key="6">
    <source>
        <dbReference type="SAM" id="Phobius"/>
    </source>
</evidence>
<evidence type="ECO:0000259" key="8">
    <source>
        <dbReference type="Pfam" id="PF13396"/>
    </source>
</evidence>
<proteinExistence type="predicted"/>
<evidence type="ECO:0000256" key="1">
    <source>
        <dbReference type="ARBA" id="ARBA00004651"/>
    </source>
</evidence>
<feature type="domain" description="Cardiolipin synthase N-terminal" evidence="8">
    <location>
        <begin position="47"/>
        <end position="88"/>
    </location>
</feature>
<dbReference type="AlphaFoldDB" id="A0AAE0HXF4"/>
<evidence type="ECO:0000256" key="4">
    <source>
        <dbReference type="ARBA" id="ARBA00022989"/>
    </source>
</evidence>
<evidence type="ECO:0000313" key="10">
    <source>
        <dbReference type="Proteomes" id="UP001283341"/>
    </source>
</evidence>
<protein>
    <recommendedName>
        <fullName evidence="8">Cardiolipin synthase N-terminal domain-containing protein</fullName>
    </recommendedName>
</protein>
<reference evidence="9" key="2">
    <citation type="submission" date="2023-06" db="EMBL/GenBank/DDBJ databases">
        <authorList>
            <consortium name="Lawrence Berkeley National Laboratory"/>
            <person name="Haridas S."/>
            <person name="Hensen N."/>
            <person name="Bonometti L."/>
            <person name="Westerberg I."/>
            <person name="Brannstrom I.O."/>
            <person name="Guillou S."/>
            <person name="Cros-Aarteil S."/>
            <person name="Calhoun S."/>
            <person name="Kuo A."/>
            <person name="Mondo S."/>
            <person name="Pangilinan J."/>
            <person name="Riley R."/>
            <person name="Labutti K."/>
            <person name="Andreopoulos B."/>
            <person name="Lipzen A."/>
            <person name="Chen C."/>
            <person name="Yanf M."/>
            <person name="Daum C."/>
            <person name="Ng V."/>
            <person name="Clum A."/>
            <person name="Steindorff A."/>
            <person name="Ohm R."/>
            <person name="Martin F."/>
            <person name="Silar P."/>
            <person name="Natvig D."/>
            <person name="Lalanne C."/>
            <person name="Gautier V."/>
            <person name="Ament-Velasquez S.L."/>
            <person name="Kruys A."/>
            <person name="Hutchinson M.I."/>
            <person name="Powell A.J."/>
            <person name="Barry K."/>
            <person name="Miller A.N."/>
            <person name="Grigoriev I.V."/>
            <person name="Debuchy R."/>
            <person name="Gladieux P."/>
            <person name="Thoren M.H."/>
            <person name="Johannesson H."/>
        </authorList>
    </citation>
    <scope>NUCLEOTIDE SEQUENCE</scope>
    <source>
        <strain evidence="9">CBS 118394</strain>
    </source>
</reference>
<keyword evidence="4 6" id="KW-1133">Transmembrane helix</keyword>
<accession>A0AAE0HXF4</accession>
<comment type="caution">
    <text evidence="9">The sequence shown here is derived from an EMBL/GenBank/DDBJ whole genome shotgun (WGS) entry which is preliminary data.</text>
</comment>
<evidence type="ECO:0000256" key="7">
    <source>
        <dbReference type="SAM" id="SignalP"/>
    </source>
</evidence>
<evidence type="ECO:0000313" key="9">
    <source>
        <dbReference type="EMBL" id="KAK3314635.1"/>
    </source>
</evidence>
<comment type="subcellular location">
    <subcellularLocation>
        <location evidence="1">Cell membrane</location>
        <topology evidence="1">Multi-pass membrane protein</topology>
    </subcellularLocation>
</comment>
<dbReference type="EMBL" id="JAUEDM010000006">
    <property type="protein sequence ID" value="KAK3314635.1"/>
    <property type="molecule type" value="Genomic_DNA"/>
</dbReference>
<keyword evidence="10" id="KW-1185">Reference proteome</keyword>
<dbReference type="Proteomes" id="UP001283341">
    <property type="component" value="Unassembled WGS sequence"/>
</dbReference>
<gene>
    <name evidence="9" type="ORF">B0H66DRAFT_605583</name>
</gene>
<organism evidence="9 10">
    <name type="scientific">Apodospora peruviana</name>
    <dbReference type="NCBI Taxonomy" id="516989"/>
    <lineage>
        <taxon>Eukaryota</taxon>
        <taxon>Fungi</taxon>
        <taxon>Dikarya</taxon>
        <taxon>Ascomycota</taxon>
        <taxon>Pezizomycotina</taxon>
        <taxon>Sordariomycetes</taxon>
        <taxon>Sordariomycetidae</taxon>
        <taxon>Sordariales</taxon>
        <taxon>Lasiosphaeriaceae</taxon>
        <taxon>Apodospora</taxon>
    </lineage>
</organism>
<reference evidence="9" key="1">
    <citation type="journal article" date="2023" name="Mol. Phylogenet. Evol.">
        <title>Genome-scale phylogeny and comparative genomics of the fungal order Sordariales.</title>
        <authorList>
            <person name="Hensen N."/>
            <person name="Bonometti L."/>
            <person name="Westerberg I."/>
            <person name="Brannstrom I.O."/>
            <person name="Guillou S."/>
            <person name="Cros-Aarteil S."/>
            <person name="Calhoun S."/>
            <person name="Haridas S."/>
            <person name="Kuo A."/>
            <person name="Mondo S."/>
            <person name="Pangilinan J."/>
            <person name="Riley R."/>
            <person name="LaButti K."/>
            <person name="Andreopoulos B."/>
            <person name="Lipzen A."/>
            <person name="Chen C."/>
            <person name="Yan M."/>
            <person name="Daum C."/>
            <person name="Ng V."/>
            <person name="Clum A."/>
            <person name="Steindorff A."/>
            <person name="Ohm R.A."/>
            <person name="Martin F."/>
            <person name="Silar P."/>
            <person name="Natvig D.O."/>
            <person name="Lalanne C."/>
            <person name="Gautier V."/>
            <person name="Ament-Velasquez S.L."/>
            <person name="Kruys A."/>
            <person name="Hutchinson M.I."/>
            <person name="Powell A.J."/>
            <person name="Barry K."/>
            <person name="Miller A.N."/>
            <person name="Grigoriev I.V."/>
            <person name="Debuchy R."/>
            <person name="Gladieux P."/>
            <person name="Hiltunen Thoren M."/>
            <person name="Johannesson H."/>
        </authorList>
    </citation>
    <scope>NUCLEOTIDE SEQUENCE</scope>
    <source>
        <strain evidence="9">CBS 118394</strain>
    </source>
</reference>
<keyword evidence="7" id="KW-0732">Signal</keyword>
<feature type="chain" id="PRO_5042144012" description="Cardiolipin synthase N-terminal domain-containing protein" evidence="7">
    <location>
        <begin position="17"/>
        <end position="104"/>
    </location>
</feature>
<name>A0AAE0HXF4_9PEZI</name>
<feature type="transmembrane region" description="Helical" evidence="6">
    <location>
        <begin position="67"/>
        <end position="87"/>
    </location>
</feature>
<evidence type="ECO:0000256" key="5">
    <source>
        <dbReference type="ARBA" id="ARBA00023136"/>
    </source>
</evidence>
<evidence type="ECO:0000256" key="3">
    <source>
        <dbReference type="ARBA" id="ARBA00022692"/>
    </source>
</evidence>